<protein>
    <submittedName>
        <fullName evidence="4">Putative YigZ family protein</fullName>
    </submittedName>
</protein>
<dbReference type="InterPro" id="IPR020569">
    <property type="entry name" value="UPF0029_Impact_CS"/>
</dbReference>
<sequence>MEQPYQTIQAPASAQLVVERSRFIGHCLEVADEAAAKDFVLQIRAEHAQANHNCYAYRIGNGAHPLEYFNDHGEPSGTAGKPILGAIQRRNLTHVVVVVTRYFGGKKLGVRGLIEAYGQAATEVLNAAGTVTRIPCFDVCLTYGYADHSLILHRLGQVEAQVIESLFGEWVTTRLRIPAAQRERFQKLLAELPVTGVRE</sequence>
<organism evidence="4 5">
    <name type="scientific">Hydrogenispora ethanolica</name>
    <dbReference type="NCBI Taxonomy" id="1082276"/>
    <lineage>
        <taxon>Bacteria</taxon>
        <taxon>Bacillati</taxon>
        <taxon>Bacillota</taxon>
        <taxon>Hydrogenispora</taxon>
    </lineage>
</organism>
<comment type="similarity">
    <text evidence="1">Belongs to the IMPACT family.</text>
</comment>
<dbReference type="OrthoDB" id="9813771at2"/>
<dbReference type="PANTHER" id="PTHR16301">
    <property type="entry name" value="IMPACT-RELATED"/>
    <property type="match status" value="1"/>
</dbReference>
<dbReference type="InterPro" id="IPR036956">
    <property type="entry name" value="Impact_N_sf"/>
</dbReference>
<dbReference type="InterPro" id="IPR015269">
    <property type="entry name" value="UPF0029_Impact_C"/>
</dbReference>
<feature type="domain" description="Impact N-terminal" evidence="2">
    <location>
        <begin position="20"/>
        <end position="125"/>
    </location>
</feature>
<dbReference type="PANTHER" id="PTHR16301:SF20">
    <property type="entry name" value="IMPACT FAMILY MEMBER YIGZ"/>
    <property type="match status" value="1"/>
</dbReference>
<dbReference type="InterPro" id="IPR035647">
    <property type="entry name" value="EFG_III/V"/>
</dbReference>
<dbReference type="GO" id="GO:0005737">
    <property type="term" value="C:cytoplasm"/>
    <property type="evidence" value="ECO:0007669"/>
    <property type="project" value="TreeGrafter"/>
</dbReference>
<keyword evidence="5" id="KW-1185">Reference proteome</keyword>
<dbReference type="Pfam" id="PF09186">
    <property type="entry name" value="DUF1949"/>
    <property type="match status" value="1"/>
</dbReference>
<gene>
    <name evidence="4" type="ORF">EDC14_101432</name>
</gene>
<dbReference type="PROSITE" id="PS00910">
    <property type="entry name" value="UPF0029"/>
    <property type="match status" value="1"/>
</dbReference>
<dbReference type="RefSeq" id="WP_132014604.1">
    <property type="nucleotide sequence ID" value="NZ_SLUN01000014.1"/>
</dbReference>
<evidence type="ECO:0000259" key="2">
    <source>
        <dbReference type="Pfam" id="PF01205"/>
    </source>
</evidence>
<evidence type="ECO:0000259" key="3">
    <source>
        <dbReference type="Pfam" id="PF09186"/>
    </source>
</evidence>
<name>A0A4R1RM61_HYDET</name>
<dbReference type="EMBL" id="SLUN01000014">
    <property type="protein sequence ID" value="TCL67343.1"/>
    <property type="molecule type" value="Genomic_DNA"/>
</dbReference>
<dbReference type="GO" id="GO:0006446">
    <property type="term" value="P:regulation of translational initiation"/>
    <property type="evidence" value="ECO:0007669"/>
    <property type="project" value="TreeGrafter"/>
</dbReference>
<evidence type="ECO:0000313" key="4">
    <source>
        <dbReference type="EMBL" id="TCL67343.1"/>
    </source>
</evidence>
<dbReference type="Gene3D" id="3.30.70.240">
    <property type="match status" value="1"/>
</dbReference>
<dbReference type="InterPro" id="IPR001498">
    <property type="entry name" value="Impact_N"/>
</dbReference>
<comment type="caution">
    <text evidence="4">The sequence shown here is derived from an EMBL/GenBank/DDBJ whole genome shotgun (WGS) entry which is preliminary data.</text>
</comment>
<accession>A0A4R1RM61</accession>
<dbReference type="Pfam" id="PF01205">
    <property type="entry name" value="Impact_N"/>
    <property type="match status" value="1"/>
</dbReference>
<evidence type="ECO:0000256" key="1">
    <source>
        <dbReference type="ARBA" id="ARBA00007665"/>
    </source>
</evidence>
<dbReference type="InterPro" id="IPR020568">
    <property type="entry name" value="Ribosomal_Su5_D2-typ_SF"/>
</dbReference>
<dbReference type="InterPro" id="IPR023582">
    <property type="entry name" value="Impact"/>
</dbReference>
<reference evidence="4 5" key="1">
    <citation type="submission" date="2019-03" db="EMBL/GenBank/DDBJ databases">
        <title>Genomic Encyclopedia of Type Strains, Phase IV (KMG-IV): sequencing the most valuable type-strain genomes for metagenomic binning, comparative biology and taxonomic classification.</title>
        <authorList>
            <person name="Goeker M."/>
        </authorList>
    </citation>
    <scope>NUCLEOTIDE SEQUENCE [LARGE SCALE GENOMIC DNA]</scope>
    <source>
        <strain evidence="4 5">LX-B</strain>
    </source>
</reference>
<dbReference type="Proteomes" id="UP000295008">
    <property type="component" value="Unassembled WGS sequence"/>
</dbReference>
<dbReference type="Gene3D" id="3.30.230.30">
    <property type="entry name" value="Impact, N-terminal domain"/>
    <property type="match status" value="1"/>
</dbReference>
<dbReference type="AlphaFoldDB" id="A0A4R1RM61"/>
<dbReference type="SUPFAM" id="SSF54211">
    <property type="entry name" value="Ribosomal protein S5 domain 2-like"/>
    <property type="match status" value="1"/>
</dbReference>
<evidence type="ECO:0000313" key="5">
    <source>
        <dbReference type="Proteomes" id="UP000295008"/>
    </source>
</evidence>
<feature type="domain" description="UPF0029" evidence="3">
    <location>
        <begin position="141"/>
        <end position="192"/>
    </location>
</feature>
<dbReference type="SUPFAM" id="SSF54980">
    <property type="entry name" value="EF-G C-terminal domain-like"/>
    <property type="match status" value="1"/>
</dbReference>
<proteinExistence type="inferred from homology"/>